<comment type="catalytic activity">
    <reaction evidence="1">
        <text>ATP-independent breakage of single-stranded DNA, followed by passage and rejoining.</text>
        <dbReference type="EC" id="5.6.2.1"/>
    </reaction>
</comment>
<dbReference type="InterPro" id="IPR005738">
    <property type="entry name" value="TopoIII"/>
</dbReference>
<dbReference type="Pfam" id="PF01751">
    <property type="entry name" value="Toprim"/>
    <property type="match status" value="1"/>
</dbReference>
<evidence type="ECO:0000256" key="7">
    <source>
        <dbReference type="ARBA" id="ARBA00023235"/>
    </source>
</evidence>
<keyword evidence="4" id="KW-0479">Metal-binding</keyword>
<accession>A0A644WJA3</accession>
<dbReference type="InterPro" id="IPR013497">
    <property type="entry name" value="Topo_IA_cen"/>
</dbReference>
<evidence type="ECO:0000256" key="5">
    <source>
        <dbReference type="ARBA" id="ARBA00023029"/>
    </source>
</evidence>
<dbReference type="InterPro" id="IPR000380">
    <property type="entry name" value="Topo_IA"/>
</dbReference>
<dbReference type="PANTHER" id="PTHR11390">
    <property type="entry name" value="PROKARYOTIC DNA TOPOISOMERASE"/>
    <property type="match status" value="1"/>
</dbReference>
<dbReference type="SUPFAM" id="SSF56712">
    <property type="entry name" value="Prokaryotic type I DNA topoisomerase"/>
    <property type="match status" value="1"/>
</dbReference>
<dbReference type="InterPro" id="IPR006171">
    <property type="entry name" value="TOPRIM_dom"/>
</dbReference>
<dbReference type="InterPro" id="IPR013824">
    <property type="entry name" value="Topo_IA_cen_sub1"/>
</dbReference>
<organism evidence="10">
    <name type="scientific">bioreactor metagenome</name>
    <dbReference type="NCBI Taxonomy" id="1076179"/>
    <lineage>
        <taxon>unclassified sequences</taxon>
        <taxon>metagenomes</taxon>
        <taxon>ecological metagenomes</taxon>
    </lineage>
</organism>
<dbReference type="GO" id="GO:0006281">
    <property type="term" value="P:DNA repair"/>
    <property type="evidence" value="ECO:0007669"/>
    <property type="project" value="TreeGrafter"/>
</dbReference>
<sequence length="696" mass="76790">MRLVIAEKPSVAQSIAAVIGAKERKDGYCQGNGIIVSWCVGHLLELAPADAYDEKYAKWRREDLPILPDRWKYVVPKGKEKQLNILRNLMFRKDVDGIVCATDAGREGELIFRLVYSYCGCAKPVQRLWISSMEENAIAEGFQNLKDGATYDNLYQSALCRAQADWLVGINATRLFSVLYGLTLNVGRVQSPTLAMLVQREAAIAAFKSTPFYNVTIALNGFAATSDRLTDKSEAEKLKNTCLDQTAVIKAVERKDKSDAPPKLYDLTTLQREANRLHGYTAQQTLDYVQSLYEKKLCTYPRTDSRYLTEDMAGALPVLINAVAKVLPFMKGTAVYMNPAQVIDSAKVSDHHAIIPTLTMREADLDALPAGERAVLHMIAVRLICAVGNKYDYSETTVTLDCADHPFIAKGKAILAPGWKDAEQRFRETLKQQPEDNNDDATKPLPILTEGQKFEVMVAAVKEGKTTPPKHFTEDTLLSAMETAGAEDMTENAERKGLGTPATRAGIIEKLVKTSLAERKTAKKAKYMLPTEKGAALIAVLPESLKSPVLTADWEEQLKQVERGALAATGFMNGIIAMTGELVQTYEPEARAAFPSDRETIGICPRCGGNVTESKKGFSCENRTCGFILWKDNRFFAAKKKELTKKIVAALLKDGRAVLPSCYSEKAGKTYDAVVVLDDTGGQYVNFKLEFSGKKE</sequence>
<dbReference type="InterPro" id="IPR013826">
    <property type="entry name" value="Topo_IA_cen_sub3"/>
</dbReference>
<dbReference type="NCBIfam" id="NF005829">
    <property type="entry name" value="PRK07726.1"/>
    <property type="match status" value="1"/>
</dbReference>
<dbReference type="InterPro" id="IPR003602">
    <property type="entry name" value="Topo_IA_DNA-bd_dom"/>
</dbReference>
<dbReference type="NCBIfam" id="TIGR01056">
    <property type="entry name" value="topB"/>
    <property type="match status" value="1"/>
</dbReference>
<dbReference type="EC" id="5.6.2.1" evidence="3"/>
<feature type="domain" description="Topo IA-type catalytic" evidence="9">
    <location>
        <begin position="151"/>
        <end position="583"/>
    </location>
</feature>
<dbReference type="PRINTS" id="PR00417">
    <property type="entry name" value="PRTPISMRASEI"/>
</dbReference>
<dbReference type="GO" id="GO:0003677">
    <property type="term" value="F:DNA binding"/>
    <property type="evidence" value="ECO:0007669"/>
    <property type="project" value="UniProtKB-KW"/>
</dbReference>
<comment type="caution">
    <text evidence="10">The sequence shown here is derived from an EMBL/GenBank/DDBJ whole genome shotgun (WGS) entry which is preliminary data.</text>
</comment>
<dbReference type="AlphaFoldDB" id="A0A644WJA3"/>
<dbReference type="CDD" id="cd00186">
    <property type="entry name" value="TOP1Ac"/>
    <property type="match status" value="1"/>
</dbReference>
<dbReference type="InterPro" id="IPR034144">
    <property type="entry name" value="TOPRIM_TopoIII"/>
</dbReference>
<protein>
    <recommendedName>
        <fullName evidence="3">DNA topoisomerase</fullName>
        <ecNumber evidence="3">5.6.2.1</ecNumber>
    </recommendedName>
</protein>
<name>A0A644WJA3_9ZZZZ</name>
<evidence type="ECO:0000256" key="1">
    <source>
        <dbReference type="ARBA" id="ARBA00000213"/>
    </source>
</evidence>
<dbReference type="PROSITE" id="PS50880">
    <property type="entry name" value="TOPRIM"/>
    <property type="match status" value="1"/>
</dbReference>
<dbReference type="InterPro" id="IPR013825">
    <property type="entry name" value="Topo_IA_cen_sub2"/>
</dbReference>
<keyword evidence="7 10" id="KW-0413">Isomerase</keyword>
<dbReference type="Gene3D" id="3.40.50.140">
    <property type="match status" value="1"/>
</dbReference>
<dbReference type="GO" id="GO:0003917">
    <property type="term" value="F:DNA topoisomerase type I (single strand cut, ATP-independent) activity"/>
    <property type="evidence" value="ECO:0007669"/>
    <property type="project" value="UniProtKB-EC"/>
</dbReference>
<dbReference type="Pfam" id="PF01131">
    <property type="entry name" value="Topoisom_bac"/>
    <property type="match status" value="1"/>
</dbReference>
<dbReference type="GO" id="GO:0043597">
    <property type="term" value="C:cytoplasmic replication fork"/>
    <property type="evidence" value="ECO:0007669"/>
    <property type="project" value="TreeGrafter"/>
</dbReference>
<evidence type="ECO:0000313" key="10">
    <source>
        <dbReference type="EMBL" id="MPM03611.1"/>
    </source>
</evidence>
<dbReference type="PROSITE" id="PS52039">
    <property type="entry name" value="TOPO_IA_2"/>
    <property type="match status" value="1"/>
</dbReference>
<comment type="similarity">
    <text evidence="2">Belongs to the type IA topoisomerase family.</text>
</comment>
<dbReference type="EMBL" id="VSSQ01000967">
    <property type="protein sequence ID" value="MPM03611.1"/>
    <property type="molecule type" value="Genomic_DNA"/>
</dbReference>
<dbReference type="GO" id="GO:0046872">
    <property type="term" value="F:metal ion binding"/>
    <property type="evidence" value="ECO:0007669"/>
    <property type="project" value="UniProtKB-KW"/>
</dbReference>
<evidence type="ECO:0000256" key="3">
    <source>
        <dbReference type="ARBA" id="ARBA00012891"/>
    </source>
</evidence>
<evidence type="ECO:0000259" key="8">
    <source>
        <dbReference type="PROSITE" id="PS50880"/>
    </source>
</evidence>
<keyword evidence="6" id="KW-0238">DNA-binding</keyword>
<dbReference type="GO" id="GO:0006310">
    <property type="term" value="P:DNA recombination"/>
    <property type="evidence" value="ECO:0007669"/>
    <property type="project" value="TreeGrafter"/>
</dbReference>
<dbReference type="InterPro" id="IPR023405">
    <property type="entry name" value="Topo_IA_core_domain"/>
</dbReference>
<evidence type="ECO:0000256" key="6">
    <source>
        <dbReference type="ARBA" id="ARBA00023125"/>
    </source>
</evidence>
<evidence type="ECO:0000259" key="9">
    <source>
        <dbReference type="PROSITE" id="PS52039"/>
    </source>
</evidence>
<keyword evidence="5" id="KW-0799">Topoisomerase</keyword>
<evidence type="ECO:0000256" key="4">
    <source>
        <dbReference type="ARBA" id="ARBA00022723"/>
    </source>
</evidence>
<dbReference type="GO" id="GO:0006265">
    <property type="term" value="P:DNA topological change"/>
    <property type="evidence" value="ECO:0007669"/>
    <property type="project" value="InterPro"/>
</dbReference>
<feature type="domain" description="Toprim" evidence="8">
    <location>
        <begin position="1"/>
        <end position="134"/>
    </location>
</feature>
<dbReference type="SMART" id="SM00436">
    <property type="entry name" value="TOP1Bc"/>
    <property type="match status" value="1"/>
</dbReference>
<dbReference type="CDD" id="cd03362">
    <property type="entry name" value="TOPRIM_TopoIA_TopoIII"/>
    <property type="match status" value="1"/>
</dbReference>
<dbReference type="PANTHER" id="PTHR11390:SF21">
    <property type="entry name" value="DNA TOPOISOMERASE 3-ALPHA"/>
    <property type="match status" value="1"/>
</dbReference>
<dbReference type="SMART" id="SM00437">
    <property type="entry name" value="TOP1Ac"/>
    <property type="match status" value="1"/>
</dbReference>
<dbReference type="Gene3D" id="1.10.460.10">
    <property type="entry name" value="Topoisomerase I, domain 2"/>
    <property type="match status" value="1"/>
</dbReference>
<gene>
    <name evidence="10" type="primary">topB_17</name>
    <name evidence="10" type="ORF">SDC9_49878</name>
</gene>
<evidence type="ECO:0000256" key="2">
    <source>
        <dbReference type="ARBA" id="ARBA00009446"/>
    </source>
</evidence>
<dbReference type="Gene3D" id="2.70.20.10">
    <property type="entry name" value="Topoisomerase I, domain 3"/>
    <property type="match status" value="1"/>
</dbReference>
<reference evidence="10" key="1">
    <citation type="submission" date="2019-08" db="EMBL/GenBank/DDBJ databases">
        <authorList>
            <person name="Kucharzyk K."/>
            <person name="Murdoch R.W."/>
            <person name="Higgins S."/>
            <person name="Loffler F."/>
        </authorList>
    </citation>
    <scope>NUCLEOTIDE SEQUENCE</scope>
</reference>
<dbReference type="SMART" id="SM00493">
    <property type="entry name" value="TOPRIM"/>
    <property type="match status" value="1"/>
</dbReference>
<dbReference type="Gene3D" id="1.10.290.10">
    <property type="entry name" value="Topoisomerase I, domain 4"/>
    <property type="match status" value="1"/>
</dbReference>
<proteinExistence type="inferred from homology"/>
<dbReference type="InterPro" id="IPR003601">
    <property type="entry name" value="Topo_IA_2"/>
</dbReference>